<sequence>MKRGLLLACALMVNASLASAEVVSAPLPDRHIQTAIERETYTIAVDADIYGETIDRVQAYRVTTLDWGENPEEAFDLALWFDETVPLEKKDYDSIAFFPQGQEERILWRDEARFSPYAITFQRETHARLEFPFERLAVEGIVESVDAQLLEGFSLQQAEQGINPILDALGVTIQREPVFVSCMTLGDWQAETGKKLAYGVAPDEFVVENWTQEDESCLIHYRQLFHGLPMMETDEHMPGIVEWETPKTLVCALWSRRGLEKLEFPFVVGTQTALGEPFAPITADEALAACQSADMNLGEWRNLHISRIELGYVMLAKNIAQTEIEARPAWLIRIWGEILGNMESVVAAVDAQTGDMMLSL</sequence>
<protein>
    <recommendedName>
        <fullName evidence="4">DUF2330 domain-containing protein</fullName>
    </recommendedName>
</protein>
<dbReference type="EMBL" id="DVFI01000092">
    <property type="protein sequence ID" value="HIQ63192.1"/>
    <property type="molecule type" value="Genomic_DNA"/>
</dbReference>
<gene>
    <name evidence="2" type="ORF">IAA66_06340</name>
</gene>
<reference evidence="2" key="2">
    <citation type="journal article" date="2021" name="PeerJ">
        <title>Extensive microbial diversity within the chicken gut microbiome revealed by metagenomics and culture.</title>
        <authorList>
            <person name="Gilroy R."/>
            <person name="Ravi A."/>
            <person name="Getino M."/>
            <person name="Pursley I."/>
            <person name="Horton D.L."/>
            <person name="Alikhan N.F."/>
            <person name="Baker D."/>
            <person name="Gharbi K."/>
            <person name="Hall N."/>
            <person name="Watson M."/>
            <person name="Adriaenssens E.M."/>
            <person name="Foster-Nyarko E."/>
            <person name="Jarju S."/>
            <person name="Secka A."/>
            <person name="Antonio M."/>
            <person name="Oren A."/>
            <person name="Chaudhuri R.R."/>
            <person name="La Ragione R."/>
            <person name="Hildebrand F."/>
            <person name="Pallen M.J."/>
        </authorList>
    </citation>
    <scope>NUCLEOTIDE SEQUENCE</scope>
    <source>
        <strain evidence="2">ChiHile30-977</strain>
    </source>
</reference>
<dbReference type="AlphaFoldDB" id="A0A9D0YWD0"/>
<name>A0A9D0YWD0_9FIRM</name>
<feature type="signal peptide" evidence="1">
    <location>
        <begin position="1"/>
        <end position="20"/>
    </location>
</feature>
<evidence type="ECO:0008006" key="4">
    <source>
        <dbReference type="Google" id="ProtNLM"/>
    </source>
</evidence>
<proteinExistence type="predicted"/>
<organism evidence="2 3">
    <name type="scientific">Candidatus Avichristensenella intestinipullorum</name>
    <dbReference type="NCBI Taxonomy" id="2840693"/>
    <lineage>
        <taxon>Bacteria</taxon>
        <taxon>Bacillati</taxon>
        <taxon>Bacillota</taxon>
        <taxon>Clostridia</taxon>
        <taxon>Candidatus Avichristensenella</taxon>
    </lineage>
</organism>
<dbReference type="Proteomes" id="UP000886819">
    <property type="component" value="Unassembled WGS sequence"/>
</dbReference>
<evidence type="ECO:0000313" key="3">
    <source>
        <dbReference type="Proteomes" id="UP000886819"/>
    </source>
</evidence>
<evidence type="ECO:0000256" key="1">
    <source>
        <dbReference type="SAM" id="SignalP"/>
    </source>
</evidence>
<evidence type="ECO:0000313" key="2">
    <source>
        <dbReference type="EMBL" id="HIQ63192.1"/>
    </source>
</evidence>
<reference evidence="2" key="1">
    <citation type="submission" date="2020-10" db="EMBL/GenBank/DDBJ databases">
        <authorList>
            <person name="Gilroy R."/>
        </authorList>
    </citation>
    <scope>NUCLEOTIDE SEQUENCE</scope>
    <source>
        <strain evidence="2">ChiHile30-977</strain>
    </source>
</reference>
<feature type="chain" id="PRO_5038513694" description="DUF2330 domain-containing protein" evidence="1">
    <location>
        <begin position="21"/>
        <end position="360"/>
    </location>
</feature>
<keyword evidence="1" id="KW-0732">Signal</keyword>
<comment type="caution">
    <text evidence="2">The sequence shown here is derived from an EMBL/GenBank/DDBJ whole genome shotgun (WGS) entry which is preliminary data.</text>
</comment>
<accession>A0A9D0YWD0</accession>